<name>A0A0P0N2N4_9CREN</name>
<dbReference type="EMBL" id="NCQP01000001">
    <property type="protein sequence ID" value="OWJ55264.1"/>
    <property type="molecule type" value="Genomic_DNA"/>
</dbReference>
<reference evidence="1 3" key="1">
    <citation type="submission" date="2015-10" db="EMBL/GenBank/DDBJ databases">
        <title>Complete genome sequence of hyperthermophilic archaeon Pyrodictium delaneyi Su06.</title>
        <authorList>
            <person name="Jung J.-H."/>
            <person name="Lin J."/>
            <person name="Holden J.F."/>
            <person name="Park C.-S."/>
        </authorList>
    </citation>
    <scope>NUCLEOTIDE SEQUENCE [LARGE SCALE GENOMIC DNA]</scope>
    <source>
        <strain evidence="1 3">Su06</strain>
    </source>
</reference>
<dbReference type="AlphaFoldDB" id="A0A0P0N2N4"/>
<dbReference type="GeneID" id="26099452"/>
<dbReference type="InterPro" id="IPR036390">
    <property type="entry name" value="WH_DNA-bd_sf"/>
</dbReference>
<dbReference type="OrthoDB" id="382023at2157"/>
<dbReference type="RefSeq" id="WP_055408940.1">
    <property type="nucleotide sequence ID" value="NZ_CP013011.1"/>
</dbReference>
<evidence type="ECO:0000313" key="4">
    <source>
        <dbReference type="Proteomes" id="UP000196694"/>
    </source>
</evidence>
<organism evidence="1 3">
    <name type="scientific">Pyrodictium delaneyi</name>
    <dbReference type="NCBI Taxonomy" id="1273541"/>
    <lineage>
        <taxon>Archaea</taxon>
        <taxon>Thermoproteota</taxon>
        <taxon>Thermoprotei</taxon>
        <taxon>Desulfurococcales</taxon>
        <taxon>Pyrodictiaceae</taxon>
        <taxon>Pyrodictium</taxon>
    </lineage>
</organism>
<gene>
    <name evidence="2" type="ORF">Pdsh_00065</name>
    <name evidence="1" type="ORF">Pyrde_1115</name>
</gene>
<proteinExistence type="predicted"/>
<dbReference type="EMBL" id="CP013011">
    <property type="protein sequence ID" value="ALL01163.1"/>
    <property type="molecule type" value="Genomic_DNA"/>
</dbReference>
<dbReference type="STRING" id="1273541.Pyrde_1115"/>
<sequence>MCRRAREIIASLEWCRTREDLIDALSVLLLIRDLGPIGRPSISRILGLGDKRTRNILLKLREAGLLGTSRAGAFLSSSANRLLNGIYCSRKGDYTIAGVACNIEDPELVSRNIMVLRDSIVIALSDPGSLEVIGWFNGDELALPRVSEELAKGYQELVKDSVACSNGCLVSLFRTEGICYRCCASLVHAASIL</sequence>
<evidence type="ECO:0000313" key="2">
    <source>
        <dbReference type="EMBL" id="OWJ55264.1"/>
    </source>
</evidence>
<accession>A0A0P0N2N4</accession>
<reference evidence="2 4" key="2">
    <citation type="submission" date="2017-05" db="EMBL/GenBank/DDBJ databases">
        <title>The draft genome of the hyperthermophilic archaeon 'Pyrodictium delaneyi strain Hulk', an iron and nitrate reducer, reveals the capacity for sulfate reduction.</title>
        <authorList>
            <person name="Demey L.M."/>
            <person name="Miller C."/>
            <person name="Manzella M."/>
            <person name="Reguera G."/>
            <person name="Kashefi K."/>
        </authorList>
    </citation>
    <scope>NUCLEOTIDE SEQUENCE [LARGE SCALE GENOMIC DNA]</scope>
    <source>
        <strain evidence="2 4">Hulk</strain>
    </source>
</reference>
<dbReference type="KEGG" id="pdl:Pyrde_1115"/>
<protein>
    <submittedName>
        <fullName evidence="1">Uncharacterized protein</fullName>
    </submittedName>
</protein>
<evidence type="ECO:0000313" key="3">
    <source>
        <dbReference type="Proteomes" id="UP000058613"/>
    </source>
</evidence>
<dbReference type="Proteomes" id="UP000196694">
    <property type="component" value="Unassembled WGS sequence"/>
</dbReference>
<dbReference type="SUPFAM" id="SSF46785">
    <property type="entry name" value="Winged helix' DNA-binding domain"/>
    <property type="match status" value="1"/>
</dbReference>
<keyword evidence="4" id="KW-1185">Reference proteome</keyword>
<dbReference type="Gene3D" id="1.10.10.10">
    <property type="entry name" value="Winged helix-like DNA-binding domain superfamily/Winged helix DNA-binding domain"/>
    <property type="match status" value="1"/>
</dbReference>
<dbReference type="Proteomes" id="UP000058613">
    <property type="component" value="Chromosome"/>
</dbReference>
<evidence type="ECO:0000313" key="1">
    <source>
        <dbReference type="EMBL" id="ALL01163.1"/>
    </source>
</evidence>
<dbReference type="InterPro" id="IPR036388">
    <property type="entry name" value="WH-like_DNA-bd_sf"/>
</dbReference>